<reference evidence="2" key="1">
    <citation type="journal article" date="2015" name="Nature">
        <title>Complex archaea that bridge the gap between prokaryotes and eukaryotes.</title>
        <authorList>
            <person name="Spang A."/>
            <person name="Saw J.H."/>
            <person name="Jorgensen S.L."/>
            <person name="Zaremba-Niedzwiedzka K."/>
            <person name="Martijn J."/>
            <person name="Lind A.E."/>
            <person name="van Eijk R."/>
            <person name="Schleper C."/>
            <person name="Guy L."/>
            <person name="Ettema T.J."/>
        </authorList>
    </citation>
    <scope>NUCLEOTIDE SEQUENCE</scope>
</reference>
<proteinExistence type="predicted"/>
<protein>
    <submittedName>
        <fullName evidence="2">Uncharacterized protein</fullName>
    </submittedName>
</protein>
<evidence type="ECO:0000256" key="1">
    <source>
        <dbReference type="SAM" id="MobiDB-lite"/>
    </source>
</evidence>
<comment type="caution">
    <text evidence="2">The sequence shown here is derived from an EMBL/GenBank/DDBJ whole genome shotgun (WGS) entry which is preliminary data.</text>
</comment>
<dbReference type="AlphaFoldDB" id="A0A0F8ZUU3"/>
<feature type="compositionally biased region" description="Basic and acidic residues" evidence="1">
    <location>
        <begin position="54"/>
        <end position="71"/>
    </location>
</feature>
<organism evidence="2">
    <name type="scientific">marine sediment metagenome</name>
    <dbReference type="NCBI Taxonomy" id="412755"/>
    <lineage>
        <taxon>unclassified sequences</taxon>
        <taxon>metagenomes</taxon>
        <taxon>ecological metagenomes</taxon>
    </lineage>
</organism>
<sequence>MSKTIKVTDAVYQTIQKHQTARESYSEVIARAFKAYETMLGIRAGLPASHYLQERPLEDADSQRRDTDARTLRRAANGLQ</sequence>
<evidence type="ECO:0000313" key="2">
    <source>
        <dbReference type="EMBL" id="KKK97627.1"/>
    </source>
</evidence>
<name>A0A0F8ZUU3_9ZZZZ</name>
<feature type="region of interest" description="Disordered" evidence="1">
    <location>
        <begin position="54"/>
        <end position="80"/>
    </location>
</feature>
<gene>
    <name evidence="2" type="ORF">LCGC14_2650890</name>
</gene>
<accession>A0A0F8ZUU3</accession>
<dbReference type="EMBL" id="LAZR01045968">
    <property type="protein sequence ID" value="KKK97627.1"/>
    <property type="molecule type" value="Genomic_DNA"/>
</dbReference>